<dbReference type="STRING" id="569365.A0A0D2CH06"/>
<name>A0A0D2CH06_9EURO</name>
<evidence type="ECO:0000256" key="1">
    <source>
        <dbReference type="SAM" id="MobiDB-lite"/>
    </source>
</evidence>
<dbReference type="PANTHER" id="PTHR32046:SF11">
    <property type="entry name" value="IMMUNE-ASSOCIATED NUCLEOTIDE-BINDING PROTEIN 10-LIKE"/>
    <property type="match status" value="1"/>
</dbReference>
<evidence type="ECO:0000313" key="6">
    <source>
        <dbReference type="Proteomes" id="UP000054466"/>
    </source>
</evidence>
<feature type="region of interest" description="Disordered" evidence="1">
    <location>
        <begin position="1179"/>
        <end position="1219"/>
    </location>
</feature>
<dbReference type="RefSeq" id="XP_016243070.1">
    <property type="nucleotide sequence ID" value="XM_016398508.1"/>
</dbReference>
<dbReference type="SUPFAM" id="SSF52540">
    <property type="entry name" value="P-loop containing nucleoside triphosphate hydrolases"/>
    <property type="match status" value="2"/>
</dbReference>
<dbReference type="InterPro" id="IPR025662">
    <property type="entry name" value="Sigma_54_int_dom_ATP-bd_1"/>
</dbReference>
<dbReference type="Pfam" id="PF24674">
    <property type="entry name" value="MACPF_SNTX"/>
    <property type="match status" value="1"/>
</dbReference>
<dbReference type="HOGENOM" id="CLU_008351_0_0_1"/>
<dbReference type="OrthoDB" id="8954335at2759"/>
<evidence type="ECO:0000259" key="3">
    <source>
        <dbReference type="Pfam" id="PF24676"/>
    </source>
</evidence>
<dbReference type="VEuPathDB" id="FungiDB:PV07_11107"/>
<proteinExistence type="predicted"/>
<dbReference type="Proteomes" id="UP000054466">
    <property type="component" value="Unassembled WGS sequence"/>
</dbReference>
<dbReference type="PROSITE" id="PS00675">
    <property type="entry name" value="SIGMA54_INTERACT_1"/>
    <property type="match status" value="1"/>
</dbReference>
<dbReference type="InterPro" id="IPR058519">
    <property type="entry name" value="DUF8206"/>
</dbReference>
<feature type="domain" description="DUF8206" evidence="4">
    <location>
        <begin position="923"/>
        <end position="1003"/>
    </location>
</feature>
<protein>
    <submittedName>
        <fullName evidence="5">Uncharacterized protein</fullName>
    </submittedName>
</protein>
<dbReference type="Gene3D" id="3.40.50.300">
    <property type="entry name" value="P-loop containing nucleotide triphosphate hydrolases"/>
    <property type="match status" value="1"/>
</dbReference>
<sequence length="1241" mass="138740">MNGLKQRPAIDDEARIGALYNAREDCFLAGNPSSEQYPPGAVQISSTPTQKIQLDHDSSFASKFRMLGVEASLGATILAGWLDCTGSFRLLEEPNGQDDAWSAVYHTLLTVEERLHLGCPALRDCLRDYSLQEATHLVVEIKWGLRSVITAQYPERLSANASALRSRMGEFAAAAEKLASDTSQSHCFALGSNEPLDVMVYSDVLQTDGIIMEDLQEAYEFLKIVPLHIKDINNGKGKPVTYSLLPLEVVGYILQLPLAPQAALSLPRDEWLDQLIKVFDDFQSYRRRLSDHATHMVSKKQYLLPGQMELFEDGLRRLSEAESALKARFPMAVRNARQDGDQGELHRLLQEYVDGDSAPGKIGNVDSSHPSATDVLEGLVARGATYVGGDDSVLVNELERYRHGDVYVLHFDRSGLSEDVDPSWTLNYDRFLNLLDNQKDGTHTLWAIYEPSARKDACQSGFHISYFQMGEEVTQDLLEYERLMSEKCFARCPPDTIEAKDIKKPIKRRFVTMPCPSSQCSEHTDCHWTCPDCLEAIEYGYVDDYFYCGCGRSKYSNYEFQCNGPSHGPRFDQHDPAVMLKSLRDLGSSHYVNILILGETGVGKSTFINALANYLQFATLDDAMASDGFSWLVPCSFSTQTMNRDSLDDEIQEHFVSIGSREDEKDGSKGDSATQRTAVYSVPISSGSTPCTVRLIDTPGIGDTRGPEFDRKNMMDVLATISGYDELHGILILLKPNNSRLTITFQYCVKELLVHLHQSAARNMVFGFTNTRITNYTPGDTFQPLKRLLGGNTNVGLSLSANTTYCFDSESFRYLAASKQGIHMPNKADFDRSWDHSRHETVRLIEHFRSVRAHLTKSTMSLNGARRSIRELTRPMADISQMIRKNIAVCTDKKAELADKRLTGDQLRNNLHIDKIQLKPEPLVMPRTVCAHTDCTEVRDDGTGRSEKVTVYKTHCHDQCSLDDVPHDVLAPPSLMNCAAFGGSQTCSRCRHHWSEHMHIIYELKEHTVTVEDSTVAQQLRDHADDITLRQTAITNLDQTIREYQDEHDIVRDAAARFGVFLKHHSITPINDATEAYLDFLIKAEKDKVDVGGNDAKLQTLTEDLQRHKEAMAVLTRSFAANTTAAADDLTEAAIERTIGVLYDLKHFGENLKCLREGISSAHEATNREIPLSFKRHPFSASGRRSRKLEFRRHNYTDGSASGGASSAGRAQEDGDGKGLFTKAWRRGQALFTLGPSGSSR</sequence>
<keyword evidence="6" id="KW-1185">Reference proteome</keyword>
<dbReference type="InterPro" id="IPR056072">
    <property type="entry name" value="SNTX_MACPF/CDC-like_dom"/>
</dbReference>
<feature type="compositionally biased region" description="Low complexity" evidence="1">
    <location>
        <begin position="1199"/>
        <end position="1210"/>
    </location>
</feature>
<reference evidence="5 6" key="1">
    <citation type="submission" date="2015-01" db="EMBL/GenBank/DDBJ databases">
        <title>The Genome Sequence of Cladophialophora immunda CBS83496.</title>
        <authorList>
            <consortium name="The Broad Institute Genomics Platform"/>
            <person name="Cuomo C."/>
            <person name="de Hoog S."/>
            <person name="Gorbushina A."/>
            <person name="Stielow B."/>
            <person name="Teixiera M."/>
            <person name="Abouelleil A."/>
            <person name="Chapman S.B."/>
            <person name="Priest M."/>
            <person name="Young S.K."/>
            <person name="Wortman J."/>
            <person name="Nusbaum C."/>
            <person name="Birren B."/>
        </authorList>
    </citation>
    <scope>NUCLEOTIDE SEQUENCE [LARGE SCALE GENOMIC DNA]</scope>
    <source>
        <strain evidence="5 6">CBS 83496</strain>
    </source>
</reference>
<dbReference type="EMBL" id="KN847046">
    <property type="protein sequence ID" value="KIW22854.1"/>
    <property type="molecule type" value="Genomic_DNA"/>
</dbReference>
<dbReference type="PANTHER" id="PTHR32046">
    <property type="entry name" value="G DOMAIN-CONTAINING PROTEIN"/>
    <property type="match status" value="1"/>
</dbReference>
<organism evidence="5 6">
    <name type="scientific">Cladophialophora immunda</name>
    <dbReference type="NCBI Taxonomy" id="569365"/>
    <lineage>
        <taxon>Eukaryota</taxon>
        <taxon>Fungi</taxon>
        <taxon>Dikarya</taxon>
        <taxon>Ascomycota</taxon>
        <taxon>Pezizomycotina</taxon>
        <taxon>Eurotiomycetes</taxon>
        <taxon>Chaetothyriomycetidae</taxon>
        <taxon>Chaetothyriales</taxon>
        <taxon>Herpotrichiellaceae</taxon>
        <taxon>Cladophialophora</taxon>
    </lineage>
</organism>
<dbReference type="GeneID" id="27350301"/>
<evidence type="ECO:0000313" key="5">
    <source>
        <dbReference type="EMBL" id="KIW22854.1"/>
    </source>
</evidence>
<feature type="domain" description="DUF7656" evidence="3">
    <location>
        <begin position="379"/>
        <end position="481"/>
    </location>
</feature>
<dbReference type="InterPro" id="IPR056073">
    <property type="entry name" value="DUF7656"/>
</dbReference>
<accession>A0A0D2CH06</accession>
<dbReference type="Pfam" id="PF26633">
    <property type="entry name" value="DUF8206"/>
    <property type="match status" value="1"/>
</dbReference>
<dbReference type="AlphaFoldDB" id="A0A0D2CH06"/>
<dbReference type="Pfam" id="PF24676">
    <property type="entry name" value="DUF7656"/>
    <property type="match status" value="1"/>
</dbReference>
<feature type="domain" description="SNTX MACPF/CDC-like" evidence="2">
    <location>
        <begin position="5"/>
        <end position="248"/>
    </location>
</feature>
<gene>
    <name evidence="5" type="ORF">PV07_11107</name>
</gene>
<evidence type="ECO:0000259" key="4">
    <source>
        <dbReference type="Pfam" id="PF26633"/>
    </source>
</evidence>
<dbReference type="InterPro" id="IPR027417">
    <property type="entry name" value="P-loop_NTPase"/>
</dbReference>
<evidence type="ECO:0000259" key="2">
    <source>
        <dbReference type="Pfam" id="PF24674"/>
    </source>
</evidence>